<sequence length="573" mass="61581">MSCVDDHDVFPGARLGARTGPQGDTARLTAAQAEAAVEAAPARVFCEGDGVSGKRVEVLYVREPSMPDRYSRLLPMFQAWLSNADDSFNDAAAAAGKSRHIRYVTEAVSGGCQVAVREVVVPAEALATFGSGVAAVQALGHNRADRKYLMLTEATVVCGLGQRYTDDRPGAENYNNRLTYARVDAVPNCFGANAIAHELGHTFGAVQESAPHFYGSHCSDQFDLMCYGGTPSWACLKWDDYRLPDCNRDDYFNVSPAAGSYLDTHWNIADNEFFVKGDTSDAVAHPTVGLTYAITSVSTGGAIEPIGGSTAGLTKLSQRARTNALSQSWLMGYKTGLQLVNMNSRMCADSAYSGTASGTQALQYNCKGTDGMRWAYLPQTDGSYAIVNWLSGLALTVTGAYPAPLEQRPYTGATDQRWKFNRILNSVGPGNGSTYYLTGVGNRENAEVLNGALTSGAPVTHKAHSGAKSQQWTLRNPNSSTSPDWQLVNANSGKCLDLKATSTAAGTQIVQSTCSTTSSRQKWQLQRVADRTYVIVNKYSRRALNMTTGALSVLDQQVLAGDNGNHFWALKQV</sequence>
<name>A0ABT9RB88_9ACTN</name>
<comment type="caution">
    <text evidence="2">The sequence shown here is derived from an EMBL/GenBank/DDBJ whole genome shotgun (WGS) entry which is preliminary data.</text>
</comment>
<accession>A0ABT9RB88</accession>
<evidence type="ECO:0000259" key="1">
    <source>
        <dbReference type="SMART" id="SM00458"/>
    </source>
</evidence>
<dbReference type="EMBL" id="JAUSRB010000002">
    <property type="protein sequence ID" value="MDP9865630.1"/>
    <property type="molecule type" value="Genomic_DNA"/>
</dbReference>
<dbReference type="SMART" id="SM00458">
    <property type="entry name" value="RICIN"/>
    <property type="match status" value="2"/>
</dbReference>
<proteinExistence type="predicted"/>
<dbReference type="CDD" id="cd00161">
    <property type="entry name" value="beta-trefoil_Ricin-like"/>
    <property type="match status" value="3"/>
</dbReference>
<dbReference type="Pfam" id="PF14200">
    <property type="entry name" value="RicinB_lectin_2"/>
    <property type="match status" value="2"/>
</dbReference>
<organism evidence="2 3">
    <name type="scientific">Streptosporangium brasiliense</name>
    <dbReference type="NCBI Taxonomy" id="47480"/>
    <lineage>
        <taxon>Bacteria</taxon>
        <taxon>Bacillati</taxon>
        <taxon>Actinomycetota</taxon>
        <taxon>Actinomycetes</taxon>
        <taxon>Streptosporangiales</taxon>
        <taxon>Streptosporangiaceae</taxon>
        <taxon>Streptosporangium</taxon>
    </lineage>
</organism>
<gene>
    <name evidence="2" type="ORF">J2S55_004896</name>
</gene>
<dbReference type="SUPFAM" id="SSF50370">
    <property type="entry name" value="Ricin B-like lectins"/>
    <property type="match status" value="2"/>
</dbReference>
<dbReference type="Gene3D" id="2.80.10.50">
    <property type="match status" value="2"/>
</dbReference>
<dbReference type="PROSITE" id="PS50231">
    <property type="entry name" value="RICIN_B_LECTIN"/>
    <property type="match status" value="1"/>
</dbReference>
<feature type="domain" description="Ricin B lectin" evidence="1">
    <location>
        <begin position="433"/>
        <end position="571"/>
    </location>
</feature>
<dbReference type="Proteomes" id="UP001230426">
    <property type="component" value="Unassembled WGS sequence"/>
</dbReference>
<feature type="domain" description="Ricin B lectin" evidence="1">
    <location>
        <begin position="291"/>
        <end position="421"/>
    </location>
</feature>
<dbReference type="InterPro" id="IPR035992">
    <property type="entry name" value="Ricin_B-like_lectins"/>
</dbReference>
<dbReference type="InterPro" id="IPR000772">
    <property type="entry name" value="Ricin_B_lectin"/>
</dbReference>
<protein>
    <recommendedName>
        <fullName evidence="1">Ricin B lectin domain-containing protein</fullName>
    </recommendedName>
</protein>
<dbReference type="RefSeq" id="WP_306865261.1">
    <property type="nucleotide sequence ID" value="NZ_JAUSRB010000002.1"/>
</dbReference>
<evidence type="ECO:0000313" key="3">
    <source>
        <dbReference type="Proteomes" id="UP001230426"/>
    </source>
</evidence>
<keyword evidence="3" id="KW-1185">Reference proteome</keyword>
<dbReference type="SUPFAM" id="SSF55486">
    <property type="entry name" value="Metalloproteases ('zincins'), catalytic domain"/>
    <property type="match status" value="1"/>
</dbReference>
<reference evidence="2 3" key="1">
    <citation type="submission" date="2023-07" db="EMBL/GenBank/DDBJ databases">
        <title>Sequencing the genomes of 1000 actinobacteria strains.</title>
        <authorList>
            <person name="Klenk H.-P."/>
        </authorList>
    </citation>
    <scope>NUCLEOTIDE SEQUENCE [LARGE SCALE GENOMIC DNA]</scope>
    <source>
        <strain evidence="2 3">DSM 44109</strain>
    </source>
</reference>
<evidence type="ECO:0000313" key="2">
    <source>
        <dbReference type="EMBL" id="MDP9865630.1"/>
    </source>
</evidence>